<dbReference type="GO" id="GO:0004523">
    <property type="term" value="F:RNA-DNA hybrid ribonuclease activity"/>
    <property type="evidence" value="ECO:0007669"/>
    <property type="project" value="InterPro"/>
</dbReference>
<comment type="caution">
    <text evidence="5">The sequence shown here is derived from an EMBL/GenBank/DDBJ whole genome shotgun (WGS) entry which is preliminary data.</text>
</comment>
<sequence length="2517" mass="279780">MQGAQLQTFGAMQPATVAHGDPNAVHPNDAPPTYAPGPNMKELTDGYLQHMAAAERDFFAKHTAAAPAASVPQMRELALELPPSARSWSSRVQAMAAQHALQAQTAPVYETTAAWNGVQPQLPSAMGIAPQILERVHEPVQMSLERSVHGPAPTHPHPPSGITQRSTAAPIYEATAAWNGVQPQPPATIGIAPQTRERAHDPALMAFEHSVHGPAPSYPHPSSGIAQRSTALIPGDQRKPDVMDVDYPHAPPPQTAPPSPFIRQGGPMMQPTPVTSRHSSIAHALGPLSAYNLTPAPPYAPALPGATTAIAPTPLDHPHMLQIAHTAQPGSVMQAASTDSEPQPSLPTYTMYGSLKVLDEPAGGWPRWYGAGYDSLFRGLARTKKEVWRRFKPESELLIRLGSQTDFFAEGAFVKAAKALVFRFVAEVSGEAGFTIISPEKDLKQLQDGVFPAVWFAYKLTRVGIARVRARLVWHTEDGTFHIPLTYTGASPYIATYRGFGNTDEAAIKDAAVALFATKERIDSLAKILGDDNGAQKGISYQDLAREVIKGIEVSAYRELCEDEKEEGEIVASIYCEPPVSEAYHGAWFLWTRALTTVTIEGAYVDGSGEPATARQCASCHGGDHDFRNCPFRKIPGFHGTLRLDVSGHGATWSTVAPGEAHDQLREEPSSLGPHVYYRPDMRPMRPPSQSQLQPNPQTRPRAHTSAPRRPEWEEPRRNSRSQQWNQTHHYHNNAHAGPSRNNYTDYYDEYEDAAYRPAHNRPHYENNRGRHQQQQPPQQTRPPNRNRRSQRQPDQEYPQYDITPGNTALLGTRLDVAGGVRDLPADRNTEDGDDEIGGSTRDRADSRPEHAGQAAGPSFLRAATVRDAQLSAPELVARSEDVPESQEEGAGRTRRRKVKSKARICVASLNIRGYGAENKQDGSSKWMSVNQLMRDKKIAVLALQETHLNDERAALINRVFDRSMSVLFSPDPTNSTGAKGVAFAINRRVLKDCSPSIRTLIPGRAILLTLPWSEDRSLTILNVYAPNDSAENAAFWNGLSGMRLGRVDLVLGDYNIVEDKADRLPPREDPEAPRLALRAFCDKLSVLDGWRAAYPLAKGYTFLQESTSAQSRLDRIYARRAMLRDCSEWAICPSGIPTDHLLVSTAVENYKAPFHGRGRWIMPTHLLNDEEMKKTMKSLGTTLLTRLDGIRERSLNENPQLLYADFKKELIAAARARAKAKVPKLQKKLDNLKADLERIANDPIPGHPDQSAETTRAEKAAIIQDRIMALEKKRFGWRRKEVAARHWTQSETMSKYWMRGNTTPEVSETMYTMRQPNTSPPTYTNHTRTMAEIARNYYDGIQLDDPLEEGEDHETYIDEALADTDARLSNGAKAALAERLDRDDIVDATKAAATGKAPGLDGIPTEVWKAYNRWYEADTKRGRQAVDMPRAMARVYNDIEIHGLIKDSDFAQGWICPVYKLKKDKREISSYRPITLLNSDYKLLTKALASKLAAVAPSVIHEDQAGFIPGRRIFDHIKLSQLVIEYAEAEELNGAIVALDQEKAYDKIDHAYLWRVLQHMNFPMNFIRTLQHLYGGAISCVMVNGVRSKFFRVVRGVRQGDPISCLIFNLAIEPLACALRKSSLRGLRLPGAADRLIAKLFADDTTVYLGKDDEYAMMQNITDKWCRAARARFNNEKTEVLPIGSRAYRKQVIETRRLTSHSSPIPDTAHIVHEGEAIRLLGAWIGNDIDQAAPWLPILDQIETNLAKWGKARPTLHGRKLAVGIELAGRTQFRAMVQTMPPSVEKRLARIEADFVWNGDTRPRIARDQLYKPIDEGGLNLLDISVRNDAIQLMWLRSYLAIGINRPQWATIADALLARAVAADSRNVDPAARINTFLQTWNVSTRATAGMPRCLKEMIKAAKKYSVRCVANNPSRALRKQVPVWYHIGRNTGRCNENTEASRCLRNSHQVRTVDQCERVAARLTRDGTTHVSRAACPCPDCDTDRTRYQCINPHRCAATAARLLNRLSEKWNLARDENCDGLTLTTGRKRENKTARLANDRILFNPTVSTDEPIATAFRVFVPSSNGETTAALRPARPFQIGAEAVEVFTDGSARGNGSGNAVAGSGVWFGEGDPRNSSERVPYDSQSNQVAEIYAVAMAHRLTPPFAPMHIVSDSRYVTNGLTEHLPRWEERGWIGVANADILREVVGLLRTRSAPTTFKWVKGHAGARGNEQADRLAAAGAACPRPMRPLHLPPPERYMIGGAALSKLSQRLAYQGIQRWNAKECRPTTARHIRTVQHDLLQATGERPLEQAVWNLLRKKPISRKARDFIWKALHGGHRIGSYWNHIPGYEERANCVHCGVAETMEHILCRCTAPGPAVAWALARGILNRKSVTLPDVTLGIALGGHAFTVCNEDGTPRHGATRLARIVLTETAYLIWVLRCDRVVGERASLPGDAEVRYVENRWLQAITRRLNTDRTLTRKRTVGKWAVPPAVVLATWEKTIHKEERLPSDWINSQEVLVGKPLRMYAPDGG</sequence>
<dbReference type="PROSITE" id="PS50879">
    <property type="entry name" value="RNASE_H_1"/>
    <property type="match status" value="1"/>
</dbReference>
<feature type="region of interest" description="Disordered" evidence="2">
    <location>
        <begin position="16"/>
        <end position="39"/>
    </location>
</feature>
<feature type="domain" description="RNase H type-1" evidence="4">
    <location>
        <begin position="2084"/>
        <end position="2226"/>
    </location>
</feature>
<dbReference type="CDD" id="cd09280">
    <property type="entry name" value="RNase_HI_eukaryote_like"/>
    <property type="match status" value="1"/>
</dbReference>
<name>A0A1M2V1Y2_TRAPU</name>
<dbReference type="CDD" id="cd01650">
    <property type="entry name" value="RT_nLTR_like"/>
    <property type="match status" value="1"/>
</dbReference>
<dbReference type="Gene3D" id="3.30.420.10">
    <property type="entry name" value="Ribonuclease H-like superfamily/Ribonuclease H"/>
    <property type="match status" value="1"/>
</dbReference>
<dbReference type="InterPro" id="IPR002156">
    <property type="entry name" value="RNaseH_domain"/>
</dbReference>
<dbReference type="STRING" id="154538.A0A1M2V1Y2"/>
<evidence type="ECO:0000259" key="3">
    <source>
        <dbReference type="PROSITE" id="PS50878"/>
    </source>
</evidence>
<dbReference type="EMBL" id="MNAD01001730">
    <property type="protein sequence ID" value="OJT01591.1"/>
    <property type="molecule type" value="Genomic_DNA"/>
</dbReference>
<accession>A0A1M2V1Y2</accession>
<feature type="region of interest" description="Disordered" evidence="2">
    <location>
        <begin position="760"/>
        <end position="809"/>
    </location>
</feature>
<feature type="compositionally biased region" description="Basic and acidic residues" evidence="2">
    <location>
        <begin position="709"/>
        <end position="718"/>
    </location>
</feature>
<dbReference type="InterPro" id="IPR036691">
    <property type="entry name" value="Endo/exonu/phosph_ase_sf"/>
</dbReference>
<keyword evidence="6" id="KW-1185">Reference proteome</keyword>
<feature type="region of interest" description="Disordered" evidence="2">
    <location>
        <begin position="875"/>
        <end position="898"/>
    </location>
</feature>
<dbReference type="Pfam" id="PF00078">
    <property type="entry name" value="RVT_1"/>
    <property type="match status" value="1"/>
</dbReference>
<feature type="region of interest" description="Disordered" evidence="2">
    <location>
        <begin position="658"/>
        <end position="725"/>
    </location>
</feature>
<reference evidence="5 6" key="1">
    <citation type="submission" date="2016-10" db="EMBL/GenBank/DDBJ databases">
        <title>Genome sequence of the basidiomycete white-rot fungus Trametes pubescens.</title>
        <authorList>
            <person name="Makela M.R."/>
            <person name="Granchi Z."/>
            <person name="Peng M."/>
            <person name="De Vries R.P."/>
            <person name="Grigoriev I."/>
            <person name="Riley R."/>
            <person name="Hilden K."/>
        </authorList>
    </citation>
    <scope>NUCLEOTIDE SEQUENCE [LARGE SCALE GENOMIC DNA]</scope>
    <source>
        <strain evidence="5 6">FBCC735</strain>
    </source>
</reference>
<evidence type="ECO:0000256" key="2">
    <source>
        <dbReference type="SAM" id="MobiDB-lite"/>
    </source>
</evidence>
<feature type="coiled-coil region" evidence="1">
    <location>
        <begin position="1216"/>
        <end position="1243"/>
    </location>
</feature>
<feature type="compositionally biased region" description="Low complexity" evidence="2">
    <location>
        <begin position="773"/>
        <end position="784"/>
    </location>
</feature>
<dbReference type="InterPro" id="IPR005135">
    <property type="entry name" value="Endo/exonuclease/phosphatase"/>
</dbReference>
<feature type="compositionally biased region" description="Low complexity" evidence="2">
    <location>
        <begin position="688"/>
        <end position="697"/>
    </location>
</feature>
<dbReference type="InterPro" id="IPR043502">
    <property type="entry name" value="DNA/RNA_pol_sf"/>
</dbReference>
<dbReference type="Pfam" id="PF00075">
    <property type="entry name" value="RNase_H"/>
    <property type="match status" value="1"/>
</dbReference>
<gene>
    <name evidence="5" type="ORF">TRAPUB_7933</name>
</gene>
<dbReference type="Pfam" id="PF03372">
    <property type="entry name" value="Exo_endo_phos"/>
    <property type="match status" value="1"/>
</dbReference>
<dbReference type="GO" id="GO:0003676">
    <property type="term" value="F:nucleic acid binding"/>
    <property type="evidence" value="ECO:0007669"/>
    <property type="project" value="InterPro"/>
</dbReference>
<evidence type="ECO:0000313" key="5">
    <source>
        <dbReference type="EMBL" id="OJT01591.1"/>
    </source>
</evidence>
<evidence type="ECO:0000313" key="6">
    <source>
        <dbReference type="Proteomes" id="UP000184267"/>
    </source>
</evidence>
<proteinExistence type="predicted"/>
<dbReference type="OMA" id="YEERANC"/>
<organism evidence="5 6">
    <name type="scientific">Trametes pubescens</name>
    <name type="common">White-rot fungus</name>
    <dbReference type="NCBI Taxonomy" id="154538"/>
    <lineage>
        <taxon>Eukaryota</taxon>
        <taxon>Fungi</taxon>
        <taxon>Dikarya</taxon>
        <taxon>Basidiomycota</taxon>
        <taxon>Agaricomycotina</taxon>
        <taxon>Agaricomycetes</taxon>
        <taxon>Polyporales</taxon>
        <taxon>Polyporaceae</taxon>
        <taxon>Trametes</taxon>
    </lineage>
</organism>
<dbReference type="SUPFAM" id="SSF53098">
    <property type="entry name" value="Ribonuclease H-like"/>
    <property type="match status" value="1"/>
</dbReference>
<evidence type="ECO:0000256" key="1">
    <source>
        <dbReference type="SAM" id="Coils"/>
    </source>
</evidence>
<dbReference type="Proteomes" id="UP000184267">
    <property type="component" value="Unassembled WGS sequence"/>
</dbReference>
<dbReference type="SUPFAM" id="SSF56219">
    <property type="entry name" value="DNase I-like"/>
    <property type="match status" value="1"/>
</dbReference>
<dbReference type="Gene3D" id="3.60.10.10">
    <property type="entry name" value="Endonuclease/exonuclease/phosphatase"/>
    <property type="match status" value="1"/>
</dbReference>
<feature type="compositionally biased region" description="Basic and acidic residues" evidence="2">
    <location>
        <begin position="841"/>
        <end position="851"/>
    </location>
</feature>
<feature type="region of interest" description="Disordered" evidence="2">
    <location>
        <begin position="821"/>
        <end position="861"/>
    </location>
</feature>
<feature type="domain" description="Reverse transcriptase" evidence="3">
    <location>
        <begin position="1440"/>
        <end position="1730"/>
    </location>
</feature>
<keyword evidence="1" id="KW-0175">Coiled coil</keyword>
<dbReference type="CDD" id="cd09076">
    <property type="entry name" value="L1-EN"/>
    <property type="match status" value="1"/>
</dbReference>
<protein>
    <submittedName>
        <fullName evidence="5">Transposon TX1 uncharacterized 149 kDa protein</fullName>
    </submittedName>
</protein>
<dbReference type="InterPro" id="IPR012337">
    <property type="entry name" value="RNaseH-like_sf"/>
</dbReference>
<dbReference type="InterPro" id="IPR036397">
    <property type="entry name" value="RNaseH_sf"/>
</dbReference>
<dbReference type="SUPFAM" id="SSF56672">
    <property type="entry name" value="DNA/RNA polymerases"/>
    <property type="match status" value="1"/>
</dbReference>
<feature type="compositionally biased region" description="Basic and acidic residues" evidence="2">
    <location>
        <begin position="660"/>
        <end position="669"/>
    </location>
</feature>
<dbReference type="PANTHER" id="PTHR19446">
    <property type="entry name" value="REVERSE TRANSCRIPTASES"/>
    <property type="match status" value="1"/>
</dbReference>
<evidence type="ECO:0000259" key="4">
    <source>
        <dbReference type="PROSITE" id="PS50879"/>
    </source>
</evidence>
<dbReference type="OrthoDB" id="2743777at2759"/>
<dbReference type="InterPro" id="IPR000477">
    <property type="entry name" value="RT_dom"/>
</dbReference>
<dbReference type="PROSITE" id="PS50878">
    <property type="entry name" value="RT_POL"/>
    <property type="match status" value="1"/>
</dbReference>